<keyword evidence="6" id="KW-1185">Reference proteome</keyword>
<dbReference type="InterPro" id="IPR011992">
    <property type="entry name" value="EF-hand-dom_pair"/>
</dbReference>
<feature type="compositionally biased region" description="Basic and acidic residues" evidence="1">
    <location>
        <begin position="182"/>
        <end position="192"/>
    </location>
</feature>
<dbReference type="Proteomes" id="UP001595632">
    <property type="component" value="Unassembled WGS sequence"/>
</dbReference>
<sequence length="192" mass="21148">MRKVARTASILAISVLTAGAALADTGHHDKDTTGPDVSRDARPMGAERHEMMQSMMRIMMQMHGSGVVSPGMGFMAGPGMGGMSMMDRDMMQMMMGPAMMQGLPDGMPGRMMRSRLEDYDANGDGELNLEEFAAWHASMLRETMVDRFQHIDADGDGAVTSEEMRALAGRMNRIRANDEDDRPVMRDMPDQN</sequence>
<feature type="domain" description="EF-hand" evidence="4">
    <location>
        <begin position="139"/>
        <end position="174"/>
    </location>
</feature>
<name>A0ABV7GNC2_9RHOB</name>
<dbReference type="InterPro" id="IPR002048">
    <property type="entry name" value="EF_hand_dom"/>
</dbReference>
<reference evidence="6" key="1">
    <citation type="journal article" date="2019" name="Int. J. Syst. Evol. Microbiol.">
        <title>The Global Catalogue of Microorganisms (GCM) 10K type strain sequencing project: providing services to taxonomists for standard genome sequencing and annotation.</title>
        <authorList>
            <consortium name="The Broad Institute Genomics Platform"/>
            <consortium name="The Broad Institute Genome Sequencing Center for Infectious Disease"/>
            <person name="Wu L."/>
            <person name="Ma J."/>
        </authorList>
    </citation>
    <scope>NUCLEOTIDE SEQUENCE [LARGE SCALE GENOMIC DNA]</scope>
    <source>
        <strain evidence="6">KCTC 52366</strain>
    </source>
</reference>
<accession>A0ABV7GNC2</accession>
<dbReference type="Gene3D" id="1.10.238.10">
    <property type="entry name" value="EF-hand"/>
    <property type="match status" value="2"/>
</dbReference>
<comment type="caution">
    <text evidence="5">The sequence shown here is derived from an EMBL/GenBank/DDBJ whole genome shotgun (WGS) entry which is preliminary data.</text>
</comment>
<gene>
    <name evidence="5" type="ORF">ACFOGP_10380</name>
</gene>
<dbReference type="InterPro" id="IPR018247">
    <property type="entry name" value="EF_Hand_1_Ca_BS"/>
</dbReference>
<evidence type="ECO:0000256" key="1">
    <source>
        <dbReference type="SAM" id="MobiDB-lite"/>
    </source>
</evidence>
<proteinExistence type="predicted"/>
<feature type="signal peptide" evidence="3">
    <location>
        <begin position="1"/>
        <end position="23"/>
    </location>
</feature>
<feature type="chain" id="PRO_5047341855" evidence="3">
    <location>
        <begin position="24"/>
        <end position="192"/>
    </location>
</feature>
<evidence type="ECO:0000313" key="5">
    <source>
        <dbReference type="EMBL" id="MFC3143118.1"/>
    </source>
</evidence>
<dbReference type="PROSITE" id="PS00018">
    <property type="entry name" value="EF_HAND_1"/>
    <property type="match status" value="1"/>
</dbReference>
<keyword evidence="2" id="KW-1133">Transmembrane helix</keyword>
<dbReference type="SUPFAM" id="SSF47473">
    <property type="entry name" value="EF-hand"/>
    <property type="match status" value="1"/>
</dbReference>
<dbReference type="Pfam" id="PF13202">
    <property type="entry name" value="EF-hand_5"/>
    <property type="match status" value="2"/>
</dbReference>
<dbReference type="RefSeq" id="WP_275633095.1">
    <property type="nucleotide sequence ID" value="NZ_JARGYD010000004.1"/>
</dbReference>
<keyword evidence="2" id="KW-0812">Transmembrane</keyword>
<organism evidence="5 6">
    <name type="scientific">Psychromarinibacter halotolerans</name>
    <dbReference type="NCBI Taxonomy" id="1775175"/>
    <lineage>
        <taxon>Bacteria</taxon>
        <taxon>Pseudomonadati</taxon>
        <taxon>Pseudomonadota</taxon>
        <taxon>Alphaproteobacteria</taxon>
        <taxon>Rhodobacterales</taxon>
        <taxon>Paracoccaceae</taxon>
        <taxon>Psychromarinibacter</taxon>
    </lineage>
</organism>
<keyword evidence="3" id="KW-0732">Signal</keyword>
<feature type="transmembrane region" description="Helical" evidence="2">
    <location>
        <begin position="67"/>
        <end position="86"/>
    </location>
</feature>
<dbReference type="PROSITE" id="PS50222">
    <property type="entry name" value="EF_HAND_2"/>
    <property type="match status" value="1"/>
</dbReference>
<dbReference type="SMART" id="SM00054">
    <property type="entry name" value="EFh"/>
    <property type="match status" value="2"/>
</dbReference>
<evidence type="ECO:0000256" key="3">
    <source>
        <dbReference type="SAM" id="SignalP"/>
    </source>
</evidence>
<protein>
    <submittedName>
        <fullName evidence="5">Calcium-binding protein</fullName>
    </submittedName>
</protein>
<evidence type="ECO:0000313" key="6">
    <source>
        <dbReference type="Proteomes" id="UP001595632"/>
    </source>
</evidence>
<evidence type="ECO:0000259" key="4">
    <source>
        <dbReference type="PROSITE" id="PS50222"/>
    </source>
</evidence>
<dbReference type="EMBL" id="JBHRTB010000010">
    <property type="protein sequence ID" value="MFC3143118.1"/>
    <property type="molecule type" value="Genomic_DNA"/>
</dbReference>
<keyword evidence="2" id="KW-0472">Membrane</keyword>
<evidence type="ECO:0000256" key="2">
    <source>
        <dbReference type="SAM" id="Phobius"/>
    </source>
</evidence>
<feature type="region of interest" description="Disordered" evidence="1">
    <location>
        <begin position="171"/>
        <end position="192"/>
    </location>
</feature>